<keyword evidence="9 17" id="KW-1133">Transmembrane helix</keyword>
<dbReference type="PROSITE" id="PS00371">
    <property type="entry name" value="PTS_EIIA_TYPE_1_HIS"/>
    <property type="match status" value="1"/>
</dbReference>
<dbReference type="Gene3D" id="2.70.70.10">
    <property type="entry name" value="Glucose Permease (Domain IIA)"/>
    <property type="match status" value="1"/>
</dbReference>
<evidence type="ECO:0000256" key="7">
    <source>
        <dbReference type="ARBA" id="ARBA00022692"/>
    </source>
</evidence>
<evidence type="ECO:0000259" key="19">
    <source>
        <dbReference type="PROSITE" id="PS51098"/>
    </source>
</evidence>
<feature type="transmembrane region" description="Helical" evidence="17">
    <location>
        <begin position="174"/>
        <end position="194"/>
    </location>
</feature>
<dbReference type="GO" id="GO:0005886">
    <property type="term" value="C:plasma membrane"/>
    <property type="evidence" value="ECO:0007669"/>
    <property type="project" value="UniProtKB-SubCell"/>
</dbReference>
<dbReference type="NCBIfam" id="TIGR01995">
    <property type="entry name" value="PTS-II-ABC-beta"/>
    <property type="match status" value="1"/>
</dbReference>
<keyword evidence="10 17" id="KW-0472">Membrane</keyword>
<evidence type="ECO:0000313" key="22">
    <source>
        <dbReference type="Proteomes" id="UP000448762"/>
    </source>
</evidence>
<evidence type="ECO:0000256" key="3">
    <source>
        <dbReference type="ARBA" id="ARBA00022475"/>
    </source>
</evidence>
<evidence type="ECO:0000256" key="14">
    <source>
        <dbReference type="ARBA" id="ARBA00074554"/>
    </source>
</evidence>
<feature type="transmembrane region" description="Helical" evidence="17">
    <location>
        <begin position="304"/>
        <end position="325"/>
    </location>
</feature>
<dbReference type="Gene3D" id="3.30.1360.60">
    <property type="entry name" value="Glucose permease domain IIB"/>
    <property type="match status" value="1"/>
</dbReference>
<evidence type="ECO:0000259" key="20">
    <source>
        <dbReference type="PROSITE" id="PS51103"/>
    </source>
</evidence>
<dbReference type="InterPro" id="IPR036878">
    <property type="entry name" value="Glu_permease_IIB"/>
</dbReference>
<evidence type="ECO:0000256" key="11">
    <source>
        <dbReference type="ARBA" id="ARBA00044053"/>
    </source>
</evidence>
<evidence type="ECO:0000256" key="17">
    <source>
        <dbReference type="SAM" id="Phobius"/>
    </source>
</evidence>
<protein>
    <recommendedName>
        <fullName evidence="14">PTS system sucrose-specific EIIBCA component</fullName>
        <ecNumber evidence="11">2.7.1.211</ecNumber>
    </recommendedName>
    <alternativeName>
        <fullName evidence="15">EIIBCA-Scr</fullName>
    </alternativeName>
</protein>
<dbReference type="GO" id="GO:0008982">
    <property type="term" value="F:protein-N(PI)-phosphohistidine-sugar phosphotransferase activity"/>
    <property type="evidence" value="ECO:0007669"/>
    <property type="project" value="InterPro"/>
</dbReference>
<feature type="active site" description="Phosphocysteine intermediate; for EIIB activity" evidence="16">
    <location>
        <position position="27"/>
    </location>
</feature>
<dbReference type="InterPro" id="IPR011055">
    <property type="entry name" value="Dup_hybrid_motif"/>
</dbReference>
<reference evidence="21 22" key="1">
    <citation type="submission" date="2018-07" db="EMBL/GenBank/DDBJ databases">
        <title>High quality draft genome sequencing of Enterococcus faecium exhibiting probiotic potential isolated from mucus of freshwater fish.</title>
        <authorList>
            <person name="El-Jeni R."/>
            <person name="Ghedira K."/>
            <person name="Abdelhak S."/>
            <person name="El-Bour M."/>
            <person name="Bouhaouala-Zahar B."/>
        </authorList>
    </citation>
    <scope>NUCLEOTIDE SEQUENCE [LARGE SCALE GENOMIC DNA]</scope>
    <source>
        <strain evidence="21 22">R.A73</strain>
    </source>
</reference>
<dbReference type="InterPro" id="IPR050558">
    <property type="entry name" value="PTS_Sugar-Specific_Components"/>
</dbReference>
<dbReference type="Pfam" id="PF02378">
    <property type="entry name" value="PTS_EIIC"/>
    <property type="match status" value="1"/>
</dbReference>
<keyword evidence="6" id="KW-0598">Phosphotransferase system</keyword>
<evidence type="ECO:0000256" key="9">
    <source>
        <dbReference type="ARBA" id="ARBA00022989"/>
    </source>
</evidence>
<comment type="function">
    <text evidence="12">The phosphoenolpyruvate-dependent sugar phosphotransferase system (sugar PTS), a major carbohydrate active transport system, catalyzes the phosphorylation of incoming sugar substrates concomitantly with their translocation across the cell membrane. This system is involved in sucrose transport.</text>
</comment>
<evidence type="ECO:0000259" key="18">
    <source>
        <dbReference type="PROSITE" id="PS51093"/>
    </source>
</evidence>
<comment type="catalytic activity">
    <reaction evidence="13">
        <text>N(pros)-phospho-L-histidyl-[protein](out) + sucrose = sucrose 6(G)-phosphate(in) + L-histidyl-[protein]</text>
        <dbReference type="Rhea" id="RHEA:49236"/>
        <dbReference type="Rhea" id="RHEA-COMP:9745"/>
        <dbReference type="Rhea" id="RHEA-COMP:9746"/>
        <dbReference type="ChEBI" id="CHEBI:17992"/>
        <dbReference type="ChEBI" id="CHEBI:29979"/>
        <dbReference type="ChEBI" id="CHEBI:64837"/>
        <dbReference type="ChEBI" id="CHEBI:91002"/>
        <dbReference type="EC" id="2.7.1.211"/>
    </reaction>
</comment>
<sequence length="638" mass="67908">MRDYTNLAKQLIQDVGGEKNIRSITHCMTRLRLQLVDESIVDDKLVSSREGVVTVVKSGGQYQIVIGNHVSNVYRAVIKNGGLAQIADKEMTPEKQSFGEALTATISGIFAPILGTLSGVGILKGLLAIAVFAGVLSTTDGTYTLLYSIGDGFFYFLPIILGMTAAEKFGGNRFIGIALGCSLVYPSLVSLGGGDPIGQAFTNTIFSTDYFSTFLGIPVLLPASGYPSSVVPVIIACYFAVKLEKFFIKVVPDLIKTFFVPLLTLAIIVPLTYLLIGPISTILCSIIGQIFSALFGFSGLLAGAALGFVFQFFVILGLHWGLVPLGLMNLGELGYDMIIPAALTTTFAQSAVVLAIYLKTKDQKLKKIALPAFISGMFGVTEPAIYGITLPKKKPFLISCVAAAVGGALIGALGIRRFTMGGLGFFALATYMDPNSNNLSNVMWAAIAIGVAMIVAFVLTMVLYKDSVEVEDTEEVAVPNASSKGLQVDHINVFKPIKGSVVDLDTIDDQVFASGAMGKGIAIIPEEGKVYAPSNGTITALLPSGHAIGLTTDDGVELLIHIGMNTVELHGKYFSPQVSLNSKVKKGDLLMEFDLEKIAEAGYDLTTPIVITNSDDYLDIIPNKNSDLANEDLLLTLM</sequence>
<accession>A0A7V7GR31</accession>
<dbReference type="SUPFAM" id="SSF55604">
    <property type="entry name" value="Glucose permease domain IIB"/>
    <property type="match status" value="1"/>
</dbReference>
<dbReference type="SUPFAM" id="SSF51261">
    <property type="entry name" value="Duplicated hybrid motif"/>
    <property type="match status" value="1"/>
</dbReference>
<feature type="transmembrane region" description="Helical" evidence="17">
    <location>
        <begin position="253"/>
        <end position="273"/>
    </location>
</feature>
<evidence type="ECO:0000256" key="6">
    <source>
        <dbReference type="ARBA" id="ARBA00022683"/>
    </source>
</evidence>
<gene>
    <name evidence="21" type="ORF">DTX73_00825</name>
</gene>
<keyword evidence="8" id="KW-0418">Kinase</keyword>
<name>A0A7V7GR31_ENTFC</name>
<keyword evidence="3" id="KW-1003">Cell membrane</keyword>
<comment type="subcellular location">
    <subcellularLocation>
        <location evidence="1">Cell membrane</location>
        <topology evidence="1">Multi-pass membrane protein</topology>
    </subcellularLocation>
</comment>
<dbReference type="Proteomes" id="UP000448762">
    <property type="component" value="Unassembled WGS sequence"/>
</dbReference>
<evidence type="ECO:0000256" key="8">
    <source>
        <dbReference type="ARBA" id="ARBA00022777"/>
    </source>
</evidence>
<dbReference type="Pfam" id="PF00367">
    <property type="entry name" value="PTS_EIIB"/>
    <property type="match status" value="1"/>
</dbReference>
<dbReference type="InterPro" id="IPR003352">
    <property type="entry name" value="PTS_EIIC"/>
</dbReference>
<feature type="transmembrane region" description="Helical" evidence="17">
    <location>
        <begin position="142"/>
        <end position="162"/>
    </location>
</feature>
<organism evidence="21 22">
    <name type="scientific">Enterococcus faecium</name>
    <name type="common">Streptococcus faecium</name>
    <dbReference type="NCBI Taxonomy" id="1352"/>
    <lineage>
        <taxon>Bacteria</taxon>
        <taxon>Bacillati</taxon>
        <taxon>Bacillota</taxon>
        <taxon>Bacilli</taxon>
        <taxon>Lactobacillales</taxon>
        <taxon>Enterococcaceae</taxon>
        <taxon>Enterococcus</taxon>
    </lineage>
</organism>
<dbReference type="PANTHER" id="PTHR30175">
    <property type="entry name" value="PHOSPHOTRANSFERASE SYSTEM TRANSPORT PROTEIN"/>
    <property type="match status" value="1"/>
</dbReference>
<feature type="transmembrane region" description="Helical" evidence="17">
    <location>
        <begin position="337"/>
        <end position="358"/>
    </location>
</feature>
<feature type="domain" description="PTS EIIC type-1" evidence="20">
    <location>
        <begin position="104"/>
        <end position="475"/>
    </location>
</feature>
<feature type="transmembrane region" description="Helical" evidence="17">
    <location>
        <begin position="442"/>
        <end position="464"/>
    </location>
</feature>
<dbReference type="InterPro" id="IPR001127">
    <property type="entry name" value="PTS_EIIA_1_perm"/>
</dbReference>
<keyword evidence="2" id="KW-0813">Transport</keyword>
<dbReference type="NCBIfam" id="TIGR00830">
    <property type="entry name" value="PTBA"/>
    <property type="match status" value="1"/>
</dbReference>
<dbReference type="EMBL" id="QOVC01000001">
    <property type="protein sequence ID" value="KAA0692813.1"/>
    <property type="molecule type" value="Genomic_DNA"/>
</dbReference>
<evidence type="ECO:0000256" key="5">
    <source>
        <dbReference type="ARBA" id="ARBA00022679"/>
    </source>
</evidence>
<feature type="transmembrane region" description="Helical" evidence="17">
    <location>
        <begin position="109"/>
        <end position="136"/>
    </location>
</feature>
<dbReference type="CDD" id="cd00212">
    <property type="entry name" value="PTS_IIB_glc"/>
    <property type="match status" value="1"/>
</dbReference>
<feature type="domain" description="PTS EIIB type-1" evidence="19">
    <location>
        <begin position="5"/>
        <end position="87"/>
    </location>
</feature>
<evidence type="ECO:0000313" key="21">
    <source>
        <dbReference type="EMBL" id="KAA0692813.1"/>
    </source>
</evidence>
<evidence type="ECO:0000256" key="2">
    <source>
        <dbReference type="ARBA" id="ARBA00022448"/>
    </source>
</evidence>
<comment type="caution">
    <text evidence="21">The sequence shown here is derived from an EMBL/GenBank/DDBJ whole genome shotgun (WGS) entry which is preliminary data.</text>
</comment>
<feature type="domain" description="PTS EIIA type-1" evidence="18">
    <location>
        <begin position="509"/>
        <end position="613"/>
    </location>
</feature>
<keyword evidence="5" id="KW-0808">Transferase</keyword>
<dbReference type="GO" id="GO:0015771">
    <property type="term" value="P:trehalose transport"/>
    <property type="evidence" value="ECO:0007669"/>
    <property type="project" value="TreeGrafter"/>
</dbReference>
<evidence type="ECO:0000256" key="1">
    <source>
        <dbReference type="ARBA" id="ARBA00004651"/>
    </source>
</evidence>
<proteinExistence type="predicted"/>
<dbReference type="PROSITE" id="PS51103">
    <property type="entry name" value="PTS_EIIC_TYPE_1"/>
    <property type="match status" value="1"/>
</dbReference>
<dbReference type="InterPro" id="IPR011297">
    <property type="entry name" value="PTS_IIABC_b_glu"/>
</dbReference>
<dbReference type="GO" id="GO:0016301">
    <property type="term" value="F:kinase activity"/>
    <property type="evidence" value="ECO:0007669"/>
    <property type="project" value="UniProtKB-KW"/>
</dbReference>
<feature type="transmembrane region" description="Helical" evidence="17">
    <location>
        <begin position="279"/>
        <end position="297"/>
    </location>
</feature>
<dbReference type="GO" id="GO:0009401">
    <property type="term" value="P:phosphoenolpyruvate-dependent sugar phosphotransferase system"/>
    <property type="evidence" value="ECO:0007669"/>
    <property type="project" value="UniProtKB-KW"/>
</dbReference>
<dbReference type="GO" id="GO:0090589">
    <property type="term" value="F:protein-phosphocysteine-trehalose phosphotransferase system transporter activity"/>
    <property type="evidence" value="ECO:0007669"/>
    <property type="project" value="TreeGrafter"/>
</dbReference>
<evidence type="ECO:0000256" key="16">
    <source>
        <dbReference type="PROSITE-ProRule" id="PRU00421"/>
    </source>
</evidence>
<dbReference type="InterPro" id="IPR018113">
    <property type="entry name" value="PTrfase_EIIB_Cys"/>
</dbReference>
<evidence type="ECO:0000256" key="4">
    <source>
        <dbReference type="ARBA" id="ARBA00022597"/>
    </source>
</evidence>
<evidence type="ECO:0000256" key="13">
    <source>
        <dbReference type="ARBA" id="ARBA00048931"/>
    </source>
</evidence>
<dbReference type="RefSeq" id="WP_104880821.1">
    <property type="nucleotide sequence ID" value="NZ_CAMRPW010000018.1"/>
</dbReference>
<keyword evidence="7 17" id="KW-0812">Transmembrane</keyword>
<dbReference type="InterPro" id="IPR001996">
    <property type="entry name" value="PTS_IIB_1"/>
</dbReference>
<dbReference type="PROSITE" id="PS51093">
    <property type="entry name" value="PTS_EIIA_TYPE_1"/>
    <property type="match status" value="1"/>
</dbReference>
<dbReference type="PANTHER" id="PTHR30175:SF1">
    <property type="entry name" value="PTS SYSTEM ARBUTIN-, CELLOBIOSE-, AND SALICIN-SPECIFIC EIIBC COMPONENT-RELATED"/>
    <property type="match status" value="1"/>
</dbReference>
<dbReference type="PROSITE" id="PS51098">
    <property type="entry name" value="PTS_EIIB_TYPE_1"/>
    <property type="match status" value="1"/>
</dbReference>
<dbReference type="FunFam" id="3.30.1360.60:FF:000001">
    <property type="entry name" value="PTS system glucose-specific IIBC component PtsG"/>
    <property type="match status" value="1"/>
</dbReference>
<dbReference type="PROSITE" id="PS01035">
    <property type="entry name" value="PTS_EIIB_TYPE_1_CYS"/>
    <property type="match status" value="1"/>
</dbReference>
<feature type="transmembrane region" description="Helical" evidence="17">
    <location>
        <begin position="214"/>
        <end position="241"/>
    </location>
</feature>
<evidence type="ECO:0000256" key="10">
    <source>
        <dbReference type="ARBA" id="ARBA00023136"/>
    </source>
</evidence>
<evidence type="ECO:0000256" key="12">
    <source>
        <dbReference type="ARBA" id="ARBA00045139"/>
    </source>
</evidence>
<dbReference type="EC" id="2.7.1.211" evidence="11"/>
<dbReference type="AlphaFoldDB" id="A0A7V7GR31"/>
<dbReference type="Pfam" id="PF00358">
    <property type="entry name" value="PTS_EIIA_1"/>
    <property type="match status" value="1"/>
</dbReference>
<evidence type="ECO:0000256" key="15">
    <source>
        <dbReference type="ARBA" id="ARBA00081008"/>
    </source>
</evidence>
<dbReference type="InterPro" id="IPR013013">
    <property type="entry name" value="PTS_EIIC_1"/>
</dbReference>
<feature type="transmembrane region" description="Helical" evidence="17">
    <location>
        <begin position="396"/>
        <end position="415"/>
    </location>
</feature>
<keyword evidence="4" id="KW-0762">Sugar transport</keyword>
<dbReference type="FunFam" id="2.70.70.10:FF:000001">
    <property type="entry name" value="PTS system glucose-specific IIA component"/>
    <property type="match status" value="1"/>
</dbReference>